<sequence length="118" mass="13284">MHFRDYYGLATFVRPPLSPVTVTETFVHVVNFHGLWNGLGKDDSPDRLEQSRKIVETIKKIDGEIILCGDFNLNPNTESMAIVEAAGLRNLVKEYGITSTRTSLYAKPGRITSWFPRG</sequence>
<dbReference type="STRING" id="1802385.A2856_01205"/>
<dbReference type="GO" id="GO:0003824">
    <property type="term" value="F:catalytic activity"/>
    <property type="evidence" value="ECO:0007669"/>
    <property type="project" value="InterPro"/>
</dbReference>
<gene>
    <name evidence="2" type="ORF">A2856_01205</name>
</gene>
<dbReference type="EMBL" id="MGDT01000002">
    <property type="protein sequence ID" value="OGL67290.1"/>
    <property type="molecule type" value="Genomic_DNA"/>
</dbReference>
<evidence type="ECO:0000259" key="1">
    <source>
        <dbReference type="Pfam" id="PF03372"/>
    </source>
</evidence>
<dbReference type="Proteomes" id="UP000177885">
    <property type="component" value="Unassembled WGS sequence"/>
</dbReference>
<name>A0A1F7TMT3_9BACT</name>
<proteinExistence type="predicted"/>
<dbReference type="AlphaFoldDB" id="A0A1F7TMT3"/>
<dbReference type="SUPFAM" id="SSF56219">
    <property type="entry name" value="DNase I-like"/>
    <property type="match status" value="1"/>
</dbReference>
<dbReference type="InterPro" id="IPR005135">
    <property type="entry name" value="Endo/exonuclease/phosphatase"/>
</dbReference>
<protein>
    <recommendedName>
        <fullName evidence="1">Endonuclease/exonuclease/phosphatase domain-containing protein</fullName>
    </recommendedName>
</protein>
<dbReference type="InterPro" id="IPR036691">
    <property type="entry name" value="Endo/exonu/phosph_ase_sf"/>
</dbReference>
<feature type="domain" description="Endonuclease/exonuclease/phosphatase" evidence="1">
    <location>
        <begin position="3"/>
        <end position="102"/>
    </location>
</feature>
<dbReference type="Gene3D" id="3.60.10.10">
    <property type="entry name" value="Endonuclease/exonuclease/phosphatase"/>
    <property type="match status" value="1"/>
</dbReference>
<organism evidence="2 3">
    <name type="scientific">Candidatus Uhrbacteria bacterium RIFCSPHIGHO2_01_FULL_63_20</name>
    <dbReference type="NCBI Taxonomy" id="1802385"/>
    <lineage>
        <taxon>Bacteria</taxon>
        <taxon>Candidatus Uhriibacteriota</taxon>
    </lineage>
</organism>
<comment type="caution">
    <text evidence="2">The sequence shown here is derived from an EMBL/GenBank/DDBJ whole genome shotgun (WGS) entry which is preliminary data.</text>
</comment>
<evidence type="ECO:0000313" key="3">
    <source>
        <dbReference type="Proteomes" id="UP000177885"/>
    </source>
</evidence>
<dbReference type="Pfam" id="PF03372">
    <property type="entry name" value="Exo_endo_phos"/>
    <property type="match status" value="1"/>
</dbReference>
<evidence type="ECO:0000313" key="2">
    <source>
        <dbReference type="EMBL" id="OGL67290.1"/>
    </source>
</evidence>
<accession>A0A1F7TMT3</accession>
<reference evidence="2 3" key="1">
    <citation type="journal article" date="2016" name="Nat. Commun.">
        <title>Thousands of microbial genomes shed light on interconnected biogeochemical processes in an aquifer system.</title>
        <authorList>
            <person name="Anantharaman K."/>
            <person name="Brown C.T."/>
            <person name="Hug L.A."/>
            <person name="Sharon I."/>
            <person name="Castelle C.J."/>
            <person name="Probst A.J."/>
            <person name="Thomas B.C."/>
            <person name="Singh A."/>
            <person name="Wilkins M.J."/>
            <person name="Karaoz U."/>
            <person name="Brodie E.L."/>
            <person name="Williams K.H."/>
            <person name="Hubbard S.S."/>
            <person name="Banfield J.F."/>
        </authorList>
    </citation>
    <scope>NUCLEOTIDE SEQUENCE [LARGE SCALE GENOMIC DNA]</scope>
</reference>